<organism evidence="2 3">
    <name type="scientific">Candidatus Beckwithbacteria bacterium CG1_02_47_37</name>
    <dbReference type="NCBI Taxonomy" id="1805034"/>
    <lineage>
        <taxon>Bacteria</taxon>
        <taxon>Candidatus Beckwithiibacteriota</taxon>
    </lineage>
</organism>
<accession>A0A1J4RKX4</accession>
<dbReference type="Proteomes" id="UP000183144">
    <property type="component" value="Unassembled WGS sequence"/>
</dbReference>
<dbReference type="STRING" id="1805034.AUJ59_04680"/>
<name>A0A1J4RKX4_9BACT</name>
<protein>
    <recommendedName>
        <fullName evidence="1">Spore protein YkvP/CgeB glycosyl transferase-like domain-containing protein</fullName>
    </recommendedName>
</protein>
<feature type="domain" description="Spore protein YkvP/CgeB glycosyl transferase-like" evidence="1">
    <location>
        <begin position="155"/>
        <end position="298"/>
    </location>
</feature>
<dbReference type="InterPro" id="IPR055259">
    <property type="entry name" value="YkvP/CgeB_Glyco_trans-like"/>
</dbReference>
<dbReference type="EMBL" id="MNUI01000085">
    <property type="protein sequence ID" value="OIN88073.1"/>
    <property type="molecule type" value="Genomic_DNA"/>
</dbReference>
<comment type="caution">
    <text evidence="2">The sequence shown here is derived from an EMBL/GenBank/DDBJ whole genome shotgun (WGS) entry which is preliminary data.</text>
</comment>
<evidence type="ECO:0000313" key="3">
    <source>
        <dbReference type="Proteomes" id="UP000183144"/>
    </source>
</evidence>
<evidence type="ECO:0000259" key="1">
    <source>
        <dbReference type="Pfam" id="PF13524"/>
    </source>
</evidence>
<proteinExistence type="predicted"/>
<dbReference type="Pfam" id="PF13524">
    <property type="entry name" value="Glyco_trans_1_2"/>
    <property type="match status" value="1"/>
</dbReference>
<dbReference type="AlphaFoldDB" id="A0A1J4RKX4"/>
<reference evidence="2 3" key="1">
    <citation type="journal article" date="2016" name="Environ. Microbiol.">
        <title>Genomic resolution of a cold subsurface aquifer community provides metabolic insights for novel microbes adapted to high CO concentrations.</title>
        <authorList>
            <person name="Probst A.J."/>
            <person name="Castelle C.J."/>
            <person name="Singh A."/>
            <person name="Brown C.T."/>
            <person name="Anantharaman K."/>
            <person name="Sharon I."/>
            <person name="Hug L.A."/>
            <person name="Burstein D."/>
            <person name="Emerson J.B."/>
            <person name="Thomas B.C."/>
            <person name="Banfield J.F."/>
        </authorList>
    </citation>
    <scope>NUCLEOTIDE SEQUENCE [LARGE SCALE GENOMIC DNA]</scope>
    <source>
        <strain evidence="2">CG1_02_47_37</strain>
    </source>
</reference>
<gene>
    <name evidence="2" type="ORF">AUJ59_04680</name>
</gene>
<evidence type="ECO:0000313" key="2">
    <source>
        <dbReference type="EMBL" id="OIN88073.1"/>
    </source>
</evidence>
<sequence>MKILLVTPIRPRPDDPHLKWRRALTSLGHTVKLVNLSRFPAVKIAKSLELFYARQRFKPDLVFFSAGRDAAWLVKKTVFFTGVAPEMLSSNERQIGRWSRLVVVNEPADVKAWQNLGAEKVICLPISAVDPADFKTKNCRRDIKVSFVGTLLPNRQAFLSQLKQRGVPIKVWGWLPPETKILPELEPVYGGEAWGRKTVSVYQHSLIGLNLVPEHLPLGGNLRTFEIPAAGAMLLAGRLNPDWFVSGRQAVEFHGLKDCVQKINYYLNHQAEREKITNAGRRRCRSEHTYEKRFRRLMKHIAVL</sequence>